<gene>
    <name evidence="11" type="ORF">TCNE_LOCUS9109</name>
</gene>
<feature type="domain" description="C2H2-type" evidence="10">
    <location>
        <begin position="820"/>
        <end position="850"/>
    </location>
</feature>
<dbReference type="GO" id="GO:0005634">
    <property type="term" value="C:nucleus"/>
    <property type="evidence" value="ECO:0007669"/>
    <property type="project" value="UniProtKB-SubCell"/>
</dbReference>
<evidence type="ECO:0000256" key="4">
    <source>
        <dbReference type="ARBA" id="ARBA00022771"/>
    </source>
</evidence>
<evidence type="ECO:0000256" key="5">
    <source>
        <dbReference type="ARBA" id="ARBA00022833"/>
    </source>
</evidence>
<feature type="domain" description="C2H2-type" evidence="10">
    <location>
        <begin position="573"/>
        <end position="600"/>
    </location>
</feature>
<dbReference type="PANTHER" id="PTHR24381">
    <property type="entry name" value="ZINC FINGER PROTEIN"/>
    <property type="match status" value="1"/>
</dbReference>
<dbReference type="FunFam" id="3.30.160.60:FF:002343">
    <property type="entry name" value="Zinc finger protein 33A"/>
    <property type="match status" value="2"/>
</dbReference>
<sequence length="1058" mass="119507">MENLEVHLWACHLRSFPYRCAKCGYPALNSKALIAHFSECHDAPTVSVSFLKTERQLSAKKTARKWGTGGLRQQQVEFKRRIEHELRLRELISRSVVLPALEEQVYCDDELLTEERRDKYVVENQSTVTRDSQLPRVVHVVGGELIEKGVPMPETSYDVYEEGDEFISLEDDDHSVQYIGEEGNPVDSEELFTDFEELVRIFEAVSRRLLSSQHKRRLESAVRSLKSKPRRRPPTVHQCEDCGKILKYPSKIAEHRRSHTGERPHVCPQCGTSFSQKGALKCHIRLHTGEKPYPCTWECGRSFVSSSARQMHQKVHTGEKPFSCAFCGQLFSKKFHMRRHVSTQHSLTSTKSPTGLDAAGKDVDLLVGPVTSVIEDVRRSKMKKKKPSSRPAHNDSNDFLTSLRGTTRKTEKAMAQLHLCESILDSEMVEGDYESIIIDGELLEDGERIMLPDAQVIDEYDRWETPAPSLCTELGTNRNTTQDFVDRAALEADAKLTAVVDSVASTASFMARSEEEEARRAVTSGVYEEVGGEGPASRRKKATIVRCEYCGVMLKHPSKIQAHMRTHTGEKPFECSICGMRFTQRTPMRMHVRRHVGDTPFVCSWGCGKSFVSNALKNAHEVRIHLGEKRQGPPCPHLKPPRRSVPLTLQGSVSSRAPDPAPLSDGDRSAILNFQPPIGEIKQSSSAAANKKLDEVLFITVIEAVAAGIPLPQPRQARRRAALVAQCQECGLLLKHPSKIQAHLRTHTGERPFQCGVCGMRFATANPLRVHLRRAHTGVMYVTVEGEKPYECTWDCGRRFVSASARNEHERIVHAGIKRYQCTVGSCRRLFTRRRYLIMHQEKEHIEAERQADSAIECVLGMVQREIHSEKKTDSEETPTWIPQGENEERFVEEGDSVKAVAENDEEIAIDANGLDDEVLMYAEELDEHVSDIVIEEGPVEISDEGAQSVVVDRVSEAHDQQLRLANEPFEGSMDLLQDEFPNNVYLYDDDNEYVLIDEAYLEPQEPELELGGECLEEDDEHLVETRSFWLPSSGQTSRLGRVRIIKPKNVVQRRDIS</sequence>
<evidence type="ECO:0000256" key="7">
    <source>
        <dbReference type="ARBA" id="ARBA00023242"/>
    </source>
</evidence>
<evidence type="ECO:0000256" key="3">
    <source>
        <dbReference type="ARBA" id="ARBA00022737"/>
    </source>
</evidence>
<evidence type="ECO:0000256" key="8">
    <source>
        <dbReference type="PROSITE-ProRule" id="PRU00042"/>
    </source>
</evidence>
<evidence type="ECO:0000259" key="10">
    <source>
        <dbReference type="PROSITE" id="PS50157"/>
    </source>
</evidence>
<dbReference type="Gene3D" id="3.30.160.60">
    <property type="entry name" value="Classic Zinc Finger"/>
    <property type="match status" value="10"/>
</dbReference>
<dbReference type="GO" id="GO:0000977">
    <property type="term" value="F:RNA polymerase II transcription regulatory region sequence-specific DNA binding"/>
    <property type="evidence" value="ECO:0007669"/>
    <property type="project" value="TreeGrafter"/>
</dbReference>
<evidence type="ECO:0000256" key="6">
    <source>
        <dbReference type="ARBA" id="ARBA00023125"/>
    </source>
</evidence>
<keyword evidence="2" id="KW-0479">Metal-binding</keyword>
<keyword evidence="4 8" id="KW-0863">Zinc-finger</keyword>
<name>A0A3P7FVN6_TOXCA</name>
<dbReference type="Pfam" id="PF00096">
    <property type="entry name" value="zf-C2H2"/>
    <property type="match status" value="5"/>
</dbReference>
<evidence type="ECO:0000256" key="2">
    <source>
        <dbReference type="ARBA" id="ARBA00022723"/>
    </source>
</evidence>
<keyword evidence="3" id="KW-0677">Repeat</keyword>
<feature type="domain" description="C2H2-type" evidence="10">
    <location>
        <begin position="725"/>
        <end position="752"/>
    </location>
</feature>
<proteinExistence type="predicted"/>
<evidence type="ECO:0000256" key="9">
    <source>
        <dbReference type="SAM" id="MobiDB-lite"/>
    </source>
</evidence>
<dbReference type="SUPFAM" id="SSF57667">
    <property type="entry name" value="beta-beta-alpha zinc fingers"/>
    <property type="match status" value="6"/>
</dbReference>
<dbReference type="InterPro" id="IPR036236">
    <property type="entry name" value="Znf_C2H2_sf"/>
</dbReference>
<feature type="domain" description="C2H2-type" evidence="10">
    <location>
        <begin position="545"/>
        <end position="572"/>
    </location>
</feature>
<dbReference type="InterPro" id="IPR013087">
    <property type="entry name" value="Znf_C2H2_type"/>
</dbReference>
<dbReference type="FunFam" id="3.30.160.60:FF:000100">
    <property type="entry name" value="Zinc finger 45-like"/>
    <property type="match status" value="1"/>
</dbReference>
<dbReference type="PANTHER" id="PTHR24381:SF76">
    <property type="entry name" value="ZINC FINGER PROTEIN 891"/>
    <property type="match status" value="1"/>
</dbReference>
<feature type="domain" description="C2H2-type" evidence="10">
    <location>
        <begin position="601"/>
        <end position="630"/>
    </location>
</feature>
<dbReference type="PROSITE" id="PS50157">
    <property type="entry name" value="ZINC_FINGER_C2H2_2"/>
    <property type="match status" value="11"/>
</dbReference>
<reference evidence="11" key="1">
    <citation type="submission" date="2018-11" db="EMBL/GenBank/DDBJ databases">
        <authorList>
            <consortium name="Pathogen Informatics"/>
        </authorList>
    </citation>
    <scope>NUCLEOTIDE SEQUENCE [LARGE SCALE GENOMIC DNA]</scope>
</reference>
<evidence type="ECO:0000256" key="1">
    <source>
        <dbReference type="ARBA" id="ARBA00004123"/>
    </source>
</evidence>
<feature type="domain" description="C2H2-type" evidence="10">
    <location>
        <begin position="293"/>
        <end position="321"/>
    </location>
</feature>
<evidence type="ECO:0000313" key="11">
    <source>
        <dbReference type="EMBL" id="VDM40430.1"/>
    </source>
</evidence>
<dbReference type="FunFam" id="3.30.160.60:FF:001009">
    <property type="entry name" value="Zinc finger protein 26"/>
    <property type="match status" value="1"/>
</dbReference>
<keyword evidence="5" id="KW-0862">Zinc</keyword>
<feature type="region of interest" description="Disordered" evidence="9">
    <location>
        <begin position="627"/>
        <end position="667"/>
    </location>
</feature>
<dbReference type="FunFam" id="3.30.160.60:FF:001049">
    <property type="entry name" value="zinc finger protein 319"/>
    <property type="match status" value="1"/>
</dbReference>
<dbReference type="SMART" id="SM00355">
    <property type="entry name" value="ZnF_C2H2"/>
    <property type="match status" value="12"/>
</dbReference>
<dbReference type="AlphaFoldDB" id="A0A3P7FVN6"/>
<organism evidence="11">
    <name type="scientific">Toxocara canis</name>
    <name type="common">Canine roundworm</name>
    <dbReference type="NCBI Taxonomy" id="6265"/>
    <lineage>
        <taxon>Eukaryota</taxon>
        <taxon>Metazoa</taxon>
        <taxon>Ecdysozoa</taxon>
        <taxon>Nematoda</taxon>
        <taxon>Chromadorea</taxon>
        <taxon>Rhabditida</taxon>
        <taxon>Spirurina</taxon>
        <taxon>Ascaridomorpha</taxon>
        <taxon>Ascaridoidea</taxon>
        <taxon>Toxocaridae</taxon>
        <taxon>Toxocara</taxon>
    </lineage>
</organism>
<feature type="domain" description="C2H2-type" evidence="10">
    <location>
        <begin position="322"/>
        <end position="350"/>
    </location>
</feature>
<feature type="domain" description="C2H2-type" evidence="10">
    <location>
        <begin position="790"/>
        <end position="819"/>
    </location>
</feature>
<dbReference type="GO" id="GO:0000981">
    <property type="term" value="F:DNA-binding transcription factor activity, RNA polymerase II-specific"/>
    <property type="evidence" value="ECO:0007669"/>
    <property type="project" value="TreeGrafter"/>
</dbReference>
<keyword evidence="7" id="KW-0539">Nucleus</keyword>
<accession>A0A3P7FVN6</accession>
<feature type="domain" description="C2H2-type" evidence="10">
    <location>
        <begin position="237"/>
        <end position="264"/>
    </location>
</feature>
<protein>
    <recommendedName>
        <fullName evidence="10">C2H2-type domain-containing protein</fullName>
    </recommendedName>
</protein>
<keyword evidence="6" id="KW-0238">DNA-binding</keyword>
<dbReference type="PROSITE" id="PS00028">
    <property type="entry name" value="ZINC_FINGER_C2H2_1"/>
    <property type="match status" value="11"/>
</dbReference>
<comment type="subcellular location">
    <subcellularLocation>
        <location evidence="1">Nucleus</location>
    </subcellularLocation>
</comment>
<dbReference type="GO" id="GO:0008270">
    <property type="term" value="F:zinc ion binding"/>
    <property type="evidence" value="ECO:0007669"/>
    <property type="project" value="UniProtKB-KW"/>
</dbReference>
<feature type="domain" description="C2H2-type" evidence="10">
    <location>
        <begin position="753"/>
        <end position="778"/>
    </location>
</feature>
<feature type="region of interest" description="Disordered" evidence="9">
    <location>
        <begin position="378"/>
        <end position="403"/>
    </location>
</feature>
<feature type="domain" description="C2H2-type" evidence="10">
    <location>
        <begin position="265"/>
        <end position="292"/>
    </location>
</feature>
<dbReference type="EMBL" id="UYWY01020079">
    <property type="protein sequence ID" value="VDM40430.1"/>
    <property type="molecule type" value="Genomic_DNA"/>
</dbReference>